<protein>
    <recommendedName>
        <fullName evidence="4">Fungal N-terminal domain-containing protein</fullName>
    </recommendedName>
</protein>
<dbReference type="Proteomes" id="UP000596902">
    <property type="component" value="Unassembled WGS sequence"/>
</dbReference>
<evidence type="ECO:0000313" key="2">
    <source>
        <dbReference type="EMBL" id="KAF7681098.1"/>
    </source>
</evidence>
<comment type="caution">
    <text evidence="2">The sequence shown here is derived from an EMBL/GenBank/DDBJ whole genome shotgun (WGS) entry which is preliminary data.</text>
</comment>
<name>A0A8H7EMD1_9PLEO</name>
<feature type="region of interest" description="Disordered" evidence="1">
    <location>
        <begin position="387"/>
        <end position="452"/>
    </location>
</feature>
<accession>A0A8H7EMD1</accession>
<evidence type="ECO:0000313" key="3">
    <source>
        <dbReference type="Proteomes" id="UP000596902"/>
    </source>
</evidence>
<feature type="compositionally biased region" description="Basic and acidic residues" evidence="1">
    <location>
        <begin position="401"/>
        <end position="411"/>
    </location>
</feature>
<keyword evidence="3" id="KW-1185">Reference proteome</keyword>
<reference evidence="2" key="2">
    <citation type="submission" date="2020-08" db="EMBL/GenBank/DDBJ databases">
        <title>Draft Genome Sequence of Cumin Blight Pathogen Alternaria burnsii.</title>
        <authorList>
            <person name="Feng Z."/>
        </authorList>
    </citation>
    <scope>NUCLEOTIDE SEQUENCE</scope>
    <source>
        <strain evidence="2">CBS107.38</strain>
    </source>
</reference>
<feature type="compositionally biased region" description="Acidic residues" evidence="1">
    <location>
        <begin position="804"/>
        <end position="825"/>
    </location>
</feature>
<evidence type="ECO:0008006" key="4">
    <source>
        <dbReference type="Google" id="ProtNLM"/>
    </source>
</evidence>
<proteinExistence type="predicted"/>
<feature type="compositionally biased region" description="Polar residues" evidence="1">
    <location>
        <begin position="419"/>
        <end position="433"/>
    </location>
</feature>
<reference evidence="2" key="1">
    <citation type="submission" date="2020-01" db="EMBL/GenBank/DDBJ databases">
        <authorList>
            <person name="Feng Z.H.Z."/>
        </authorList>
    </citation>
    <scope>NUCLEOTIDE SEQUENCE</scope>
    <source>
        <strain evidence="2">CBS107.38</strain>
    </source>
</reference>
<evidence type="ECO:0000256" key="1">
    <source>
        <dbReference type="SAM" id="MobiDB-lite"/>
    </source>
</evidence>
<gene>
    <name evidence="2" type="ORF">GT037_000074</name>
</gene>
<dbReference type="EMBL" id="JAAABM010000001">
    <property type="protein sequence ID" value="KAF7681098.1"/>
    <property type="molecule type" value="Genomic_DNA"/>
</dbReference>
<feature type="region of interest" description="Disordered" evidence="1">
    <location>
        <begin position="802"/>
        <end position="834"/>
    </location>
</feature>
<dbReference type="RefSeq" id="XP_038790977.1">
    <property type="nucleotide sequence ID" value="XM_038925121.1"/>
</dbReference>
<organism evidence="2 3">
    <name type="scientific">Alternaria burnsii</name>
    <dbReference type="NCBI Taxonomy" id="1187904"/>
    <lineage>
        <taxon>Eukaryota</taxon>
        <taxon>Fungi</taxon>
        <taxon>Dikarya</taxon>
        <taxon>Ascomycota</taxon>
        <taxon>Pezizomycotina</taxon>
        <taxon>Dothideomycetes</taxon>
        <taxon>Pleosporomycetidae</taxon>
        <taxon>Pleosporales</taxon>
        <taxon>Pleosporineae</taxon>
        <taxon>Pleosporaceae</taxon>
        <taxon>Alternaria</taxon>
        <taxon>Alternaria sect. Alternaria</taxon>
    </lineage>
</organism>
<sequence length="834" mass="93869">MSGAFETAAGAFAVVGVVDVVIRTGREIFAFLSEVKDAPSNIEKLLSSINDTVQLSQAAKACLRSLDTRHSSLPKAEAVLSLESAIKALNRELQSLKGMTAKFRGSKTWSRVKYVLNNAKVDKAIRNLESNKLLLAGVLTLACSELSACGQVETVQSITSLSTTLCTKLDTRTQEIKQNLDTHHQSILAMHTNQEQKIVSTLKAQHSSQSKQNADANRKLLSRLSSASLEVIARQKELRRLAKQNSRHNLTVDKRVELSTQTATRQHEDTKESISILTSEIMQLRKSLGIRAPQPIQYHRNILFFGEHRDMIIAYLLPLQSDLDVAIESLIVDHGQEISVDHVNWLQMEFRRLIASAAQESATRFPESTATPIDEWHYPMKLNSSSSKMGVEQQLKRPHSGHQDESLDTKRRAVMPRSHISSSNQMWSTNTPSGDIHISIPPARSDGAHDQTGTEVGLSCMITQNRSTFAVNARFRRVSDGTSQPNVQTQLSVFNKVEGLDDVYWQLFHHGTIAEIDFAYRNGTISPFHVDNQGFNYYFNTAVRQVRVDALVYLYTHGIRTSQIIHALDPNKEKSFLNNFLLFSEHQVTHNPKMRELIEHISEEVTFSATTFADTALTLSIQAYARRDWGRAWPLFVICIEMLQKQRPDLLIGLSAGWLNGEHTMHNRIWEYVPPKQLLSLLFNAGADNERTYAGERNAIEYFMFLRFGRTVQTNPNSHFRTDADFLSALIAFNVSCTGAFVEARLSNCWDEWCEALRPHGNDIADAVDEGYAISFLEAHENRSEVNVGGIIKRKSKRTGYYYTDDEDDDEDDDWDDDDGDDDGTDTVNSSDTN</sequence>
<dbReference type="GeneID" id="62198299"/>
<dbReference type="AlphaFoldDB" id="A0A8H7EMD1"/>